<reference evidence="9 10" key="1">
    <citation type="journal article" date="2017" name="Int. J. Syst. Evol. Microbiol.">
        <title>Bacillus mangrovi sp. nov., isolated from a sediment sample from a mangrove forest.</title>
        <authorList>
            <person name="Gupta V."/>
            <person name="Singh P.K."/>
            <person name="Korpole S."/>
            <person name="Tanuku N.R.S."/>
            <person name="Pinnaka A.K."/>
        </authorList>
    </citation>
    <scope>NUCLEOTIDE SEQUENCE [LARGE SCALE GENOMIC DNA]</scope>
    <source>
        <strain evidence="9 10">KCTC 33872</strain>
    </source>
</reference>
<dbReference type="Gene3D" id="1.10.3720.10">
    <property type="entry name" value="MetI-like"/>
    <property type="match status" value="1"/>
</dbReference>
<keyword evidence="3" id="KW-1003">Cell membrane</keyword>
<feature type="domain" description="ABC transmembrane type-1" evidence="8">
    <location>
        <begin position="73"/>
        <end position="275"/>
    </location>
</feature>
<feature type="transmembrane region" description="Helical" evidence="7">
    <location>
        <begin position="181"/>
        <end position="204"/>
    </location>
</feature>
<dbReference type="PANTHER" id="PTHR43744">
    <property type="entry name" value="ABC TRANSPORTER PERMEASE PROTEIN MG189-RELATED-RELATED"/>
    <property type="match status" value="1"/>
</dbReference>
<feature type="transmembrane region" description="Helical" evidence="7">
    <location>
        <begin position="77"/>
        <end position="96"/>
    </location>
</feature>
<keyword evidence="4 7" id="KW-0812">Transmembrane</keyword>
<evidence type="ECO:0000313" key="10">
    <source>
        <dbReference type="Proteomes" id="UP000434639"/>
    </source>
</evidence>
<comment type="caution">
    <text evidence="9">The sequence shown here is derived from an EMBL/GenBank/DDBJ whole genome shotgun (WGS) entry which is preliminary data.</text>
</comment>
<keyword evidence="5 7" id="KW-1133">Transmembrane helix</keyword>
<evidence type="ECO:0000256" key="1">
    <source>
        <dbReference type="ARBA" id="ARBA00004651"/>
    </source>
</evidence>
<keyword evidence="2 7" id="KW-0813">Transport</keyword>
<dbReference type="PANTHER" id="PTHR43744:SF9">
    <property type="entry name" value="POLYGALACTURONAN_RHAMNOGALACTURONAN TRANSPORT SYSTEM PERMEASE PROTEIN YTCP"/>
    <property type="match status" value="1"/>
</dbReference>
<dbReference type="InterPro" id="IPR035906">
    <property type="entry name" value="MetI-like_sf"/>
</dbReference>
<feature type="transmembrane region" description="Helical" evidence="7">
    <location>
        <begin position="108"/>
        <end position="128"/>
    </location>
</feature>
<sequence length="290" mass="32599">MKKSKGERFTDLLIYIFLALLAAVCIYPFIYVFSASISSAQSVIAGEVILFPKEITFLSYAKVLEDPAIWTAYGNTIFYTVIGTAVNLLLTICGAYPLSKKRLRGKAFIAFFIAFTMWFQAGIIPTYLNFKELGLLDTRTSIIVGFAISTFLVFILRSFFQSIPDSLEESAKVDGANDLQILMKIYLPLSKPALVTVGLFYAVARWNGYFWAMVLLNDESKIPLQVMLKKLIVEMTVSEQVLATADVMMEFSRETIIYATIFVSILPILIVYPFLQKYFVKGTMLGGIKE</sequence>
<dbReference type="SUPFAM" id="SSF161098">
    <property type="entry name" value="MetI-like"/>
    <property type="match status" value="1"/>
</dbReference>
<dbReference type="Proteomes" id="UP000434639">
    <property type="component" value="Unassembled WGS sequence"/>
</dbReference>
<dbReference type="PROSITE" id="PS50928">
    <property type="entry name" value="ABC_TM1"/>
    <property type="match status" value="1"/>
</dbReference>
<proteinExistence type="inferred from homology"/>
<evidence type="ECO:0000256" key="6">
    <source>
        <dbReference type="ARBA" id="ARBA00023136"/>
    </source>
</evidence>
<protein>
    <submittedName>
        <fullName evidence="9">ABC transporter permease subunit</fullName>
    </submittedName>
</protein>
<dbReference type="GO" id="GO:0005886">
    <property type="term" value="C:plasma membrane"/>
    <property type="evidence" value="ECO:0007669"/>
    <property type="project" value="UniProtKB-SubCell"/>
</dbReference>
<evidence type="ECO:0000256" key="3">
    <source>
        <dbReference type="ARBA" id="ARBA00022475"/>
    </source>
</evidence>
<keyword evidence="10" id="KW-1185">Reference proteome</keyword>
<evidence type="ECO:0000256" key="7">
    <source>
        <dbReference type="RuleBase" id="RU363032"/>
    </source>
</evidence>
<feature type="transmembrane region" description="Helical" evidence="7">
    <location>
        <begin position="12"/>
        <end position="33"/>
    </location>
</feature>
<organism evidence="9 10">
    <name type="scientific">Metabacillus mangrovi</name>
    <dbReference type="NCBI Taxonomy" id="1491830"/>
    <lineage>
        <taxon>Bacteria</taxon>
        <taxon>Bacillati</taxon>
        <taxon>Bacillota</taxon>
        <taxon>Bacilli</taxon>
        <taxon>Bacillales</taxon>
        <taxon>Bacillaceae</taxon>
        <taxon>Metabacillus</taxon>
    </lineage>
</organism>
<dbReference type="InterPro" id="IPR000515">
    <property type="entry name" value="MetI-like"/>
</dbReference>
<dbReference type="RefSeq" id="WP_155112856.1">
    <property type="nucleotide sequence ID" value="NZ_WMIB01000013.1"/>
</dbReference>
<feature type="transmembrane region" description="Helical" evidence="7">
    <location>
        <begin position="140"/>
        <end position="160"/>
    </location>
</feature>
<keyword evidence="6 7" id="KW-0472">Membrane</keyword>
<comment type="subcellular location">
    <subcellularLocation>
        <location evidence="1 7">Cell membrane</location>
        <topology evidence="1 7">Multi-pass membrane protein</topology>
    </subcellularLocation>
</comment>
<dbReference type="EMBL" id="WMIB01000013">
    <property type="protein sequence ID" value="MTH54342.1"/>
    <property type="molecule type" value="Genomic_DNA"/>
</dbReference>
<accession>A0A7X2V515</accession>
<comment type="similarity">
    <text evidence="7">Belongs to the binding-protein-dependent transport system permease family.</text>
</comment>
<feature type="transmembrane region" description="Helical" evidence="7">
    <location>
        <begin position="256"/>
        <end position="275"/>
    </location>
</feature>
<dbReference type="Pfam" id="PF00528">
    <property type="entry name" value="BPD_transp_1"/>
    <property type="match status" value="1"/>
</dbReference>
<evidence type="ECO:0000256" key="4">
    <source>
        <dbReference type="ARBA" id="ARBA00022692"/>
    </source>
</evidence>
<dbReference type="AlphaFoldDB" id="A0A7X2V515"/>
<evidence type="ECO:0000256" key="2">
    <source>
        <dbReference type="ARBA" id="ARBA00022448"/>
    </source>
</evidence>
<dbReference type="OrthoDB" id="9810086at2"/>
<evidence type="ECO:0000259" key="8">
    <source>
        <dbReference type="PROSITE" id="PS50928"/>
    </source>
</evidence>
<gene>
    <name evidence="9" type="ORF">GKZ89_13100</name>
</gene>
<dbReference type="CDD" id="cd06261">
    <property type="entry name" value="TM_PBP2"/>
    <property type="match status" value="1"/>
</dbReference>
<evidence type="ECO:0000313" key="9">
    <source>
        <dbReference type="EMBL" id="MTH54342.1"/>
    </source>
</evidence>
<dbReference type="GO" id="GO:0055085">
    <property type="term" value="P:transmembrane transport"/>
    <property type="evidence" value="ECO:0007669"/>
    <property type="project" value="InterPro"/>
</dbReference>
<name>A0A7X2V515_9BACI</name>
<evidence type="ECO:0000256" key="5">
    <source>
        <dbReference type="ARBA" id="ARBA00022989"/>
    </source>
</evidence>